<dbReference type="PANTHER" id="PTHR45527">
    <property type="entry name" value="NONRIBOSOMAL PEPTIDE SYNTHETASE"/>
    <property type="match status" value="1"/>
</dbReference>
<name>A0ABW6Z6U0_9ACTN</name>
<dbReference type="NCBIfam" id="TIGR01733">
    <property type="entry name" value="AA-adenyl-dom"/>
    <property type="match status" value="1"/>
</dbReference>
<keyword evidence="3" id="KW-0597">Phosphoprotein</keyword>
<dbReference type="InterPro" id="IPR023213">
    <property type="entry name" value="CAT-like_dom_sf"/>
</dbReference>
<dbReference type="InterPro" id="IPR045851">
    <property type="entry name" value="AMP-bd_C_sf"/>
</dbReference>
<evidence type="ECO:0000256" key="2">
    <source>
        <dbReference type="ARBA" id="ARBA00022450"/>
    </source>
</evidence>
<dbReference type="InterPro" id="IPR020845">
    <property type="entry name" value="AMP-binding_CS"/>
</dbReference>
<dbReference type="Gene3D" id="1.10.1200.10">
    <property type="entry name" value="ACP-like"/>
    <property type="match status" value="2"/>
</dbReference>
<protein>
    <submittedName>
        <fullName evidence="6">Non-ribosomal peptide synthetase</fullName>
    </submittedName>
</protein>
<dbReference type="Proteomes" id="UP001603418">
    <property type="component" value="Unassembled WGS sequence"/>
</dbReference>
<dbReference type="Gene3D" id="3.30.300.30">
    <property type="match status" value="1"/>
</dbReference>
<reference evidence="6 7" key="1">
    <citation type="submission" date="2024-10" db="EMBL/GenBank/DDBJ databases">
        <title>The Natural Products Discovery Center: Release of the First 8490 Sequenced Strains for Exploring Actinobacteria Biosynthetic Diversity.</title>
        <authorList>
            <person name="Kalkreuter E."/>
            <person name="Kautsar S.A."/>
            <person name="Yang D."/>
            <person name="Bader C.D."/>
            <person name="Teijaro C.N."/>
            <person name="Fluegel L."/>
            <person name="Davis C.M."/>
            <person name="Simpson J.R."/>
            <person name="Lauterbach L."/>
            <person name="Steele A.D."/>
            <person name="Gui C."/>
            <person name="Meng S."/>
            <person name="Li G."/>
            <person name="Viehrig K."/>
            <person name="Ye F."/>
            <person name="Su P."/>
            <person name="Kiefer A.F."/>
            <person name="Nichols A."/>
            <person name="Cepeda A.J."/>
            <person name="Yan W."/>
            <person name="Fan B."/>
            <person name="Jiang Y."/>
            <person name="Adhikari A."/>
            <person name="Zheng C.-J."/>
            <person name="Schuster L."/>
            <person name="Cowan T.M."/>
            <person name="Smanski M.J."/>
            <person name="Chevrette M.G."/>
            <person name="De Carvalho L.P.S."/>
            <person name="Shen B."/>
        </authorList>
    </citation>
    <scope>NUCLEOTIDE SEQUENCE [LARGE SCALE GENOMIC DNA]</scope>
    <source>
        <strain evidence="6 7">NPDC013366</strain>
    </source>
</reference>
<dbReference type="PROSITE" id="PS50075">
    <property type="entry name" value="CARRIER"/>
    <property type="match status" value="2"/>
</dbReference>
<dbReference type="InterPro" id="IPR000873">
    <property type="entry name" value="AMP-dep_synth/lig_dom"/>
</dbReference>
<feature type="region of interest" description="Disordered" evidence="4">
    <location>
        <begin position="1"/>
        <end position="26"/>
    </location>
</feature>
<accession>A0ABW6Z6U0</accession>
<dbReference type="InterPro" id="IPR009081">
    <property type="entry name" value="PP-bd_ACP"/>
</dbReference>
<dbReference type="Pfam" id="PF00668">
    <property type="entry name" value="Condensation"/>
    <property type="match status" value="1"/>
</dbReference>
<dbReference type="InterPro" id="IPR020806">
    <property type="entry name" value="PKS_PP-bd"/>
</dbReference>
<evidence type="ECO:0000313" key="7">
    <source>
        <dbReference type="Proteomes" id="UP001603418"/>
    </source>
</evidence>
<feature type="compositionally biased region" description="Polar residues" evidence="4">
    <location>
        <begin position="7"/>
        <end position="17"/>
    </location>
</feature>
<dbReference type="SUPFAM" id="SSF52777">
    <property type="entry name" value="CoA-dependent acyltransferases"/>
    <property type="match status" value="2"/>
</dbReference>
<dbReference type="InterPro" id="IPR001242">
    <property type="entry name" value="Condensation_dom"/>
</dbReference>
<organism evidence="6 7">
    <name type="scientific">Streptomyces eurythermus</name>
    <dbReference type="NCBI Taxonomy" id="42237"/>
    <lineage>
        <taxon>Bacteria</taxon>
        <taxon>Bacillati</taxon>
        <taxon>Actinomycetota</taxon>
        <taxon>Actinomycetes</taxon>
        <taxon>Kitasatosporales</taxon>
        <taxon>Streptomycetaceae</taxon>
        <taxon>Streptomyces</taxon>
    </lineage>
</organism>
<dbReference type="PROSITE" id="PS00455">
    <property type="entry name" value="AMP_BINDING"/>
    <property type="match status" value="1"/>
</dbReference>
<dbReference type="InterPro" id="IPR036736">
    <property type="entry name" value="ACP-like_sf"/>
</dbReference>
<dbReference type="CDD" id="cd05930">
    <property type="entry name" value="A_NRPS"/>
    <property type="match status" value="1"/>
</dbReference>
<dbReference type="PANTHER" id="PTHR45527:SF1">
    <property type="entry name" value="FATTY ACID SYNTHASE"/>
    <property type="match status" value="1"/>
</dbReference>
<dbReference type="SUPFAM" id="SSF47336">
    <property type="entry name" value="ACP-like"/>
    <property type="match status" value="2"/>
</dbReference>
<keyword evidence="2" id="KW-0596">Phosphopantetheine</keyword>
<dbReference type="CDD" id="cd19531">
    <property type="entry name" value="LCL_NRPS-like"/>
    <property type="match status" value="1"/>
</dbReference>
<feature type="domain" description="Carrier" evidence="5">
    <location>
        <begin position="536"/>
        <end position="611"/>
    </location>
</feature>
<sequence>MPDETPARSTLPVTRQVTAPPAEEPPAEPWAAITHFAELTPHAPALGDSRRTVTYAALVERVRRLSAQLRVRGIGPGDVVGVLLPRSVDFAEAVLAIWHAGAAYMPLDPADRTTWTAEGLRQAGAVLCVTRSKDGAGSGPGTPGRPGLPVPVLDLARVEAARPPVVPSQGRPEAGAPEPGSWAYLIRTSGSTGRPKLVPVTHGGLPHLVAAQRHAIAGLGPGSVVLQVFTPLFDGWVFDLLLALGHGGRLEVLDEERLGRPLPAVAAETGTTHATVPAVLARTLRPTDFPGLRVLLSAGDVCLPETARRWAGHVQFVNGYGPTEATVCATLHTVDPAAPPSGTVPVGRPVPGRRILLLDDALRPVPDGEFGEICIGGWGLTPGYVGDPEETARRLVEDPTGTVPGPIYRTGDRGRLRPDGELEFGGRLDAQTKVNGYRVDPAQVESALVRLPDVRDAVVMVDENVEGRRLLGYVTLKDSASLRRHGNDLRAELRNVLPTHLVPASVTVLDAWPLTPSGKVDRSLLPPPGREAAATAPLSGPAARLSRIAGEVLGKGALGADDSLTAHGGGSLQAVEFTARVRAETETVLPLRAVLEGAVITELAALAAPVEEDGPPLPLPAGESAGPPPCSAAQQRVWLAETMSGGTPAYHAASVARIRGPLCEPSLRAALQALVDRHEVLRCRLPVHDGTPRYVVDATARAEVRYSDLREAPDVERAVSEAALAEARRPFDLSAGPLIRWHLMRTADEEHVLVQTEHHAVHDGHSARLLLACLVRGYAEHVRHGRIDIQPALPGYGALTAAERHWTAGPGAERQRAYWRVALDSPPPPLPLPARKASASVSGAEGAEQRLHLEAELLGRVEVLGRAHGATVFMVALAAFLAVLHRTTGARDMLVGSGMANRRRPGTAEVVGMFVNTVVLRGKPRPGLSFSAFLAEVRSTCLDAYEHQELPFEEVIALHPRRTAGERNRLVQTAFSFHDTPLPALPESPLDITVREGLPLGAAKFELGVTGFPHQEEQPDRSGIGPDGLLRIPRSRGPVLPAERPAGLTLTWQYETSRLDDDTVRGMMDCYEAVLRTVVDHPRTAMEELPYWTPRAAEDVEPSPSVPGTRAEGTSLRPHSPSGAGSRGHAAALARLMGRVLGVPDMGTEDDFLELGGDSLGALRFTLLARSELGLDILLKPFLGAPTAVAVAALARPAVQELIPRRPRRRSAEEA</sequence>
<dbReference type="Pfam" id="PF00501">
    <property type="entry name" value="AMP-binding"/>
    <property type="match status" value="1"/>
</dbReference>
<keyword evidence="7" id="KW-1185">Reference proteome</keyword>
<dbReference type="Pfam" id="PF00550">
    <property type="entry name" value="PP-binding"/>
    <property type="match status" value="2"/>
</dbReference>
<feature type="domain" description="Carrier" evidence="5">
    <location>
        <begin position="1124"/>
        <end position="1199"/>
    </location>
</feature>
<evidence type="ECO:0000256" key="3">
    <source>
        <dbReference type="ARBA" id="ARBA00022553"/>
    </source>
</evidence>
<comment type="caution">
    <text evidence="6">The sequence shown here is derived from an EMBL/GenBank/DDBJ whole genome shotgun (WGS) entry which is preliminary data.</text>
</comment>
<dbReference type="Pfam" id="PF13193">
    <property type="entry name" value="AMP-binding_C"/>
    <property type="match status" value="1"/>
</dbReference>
<dbReference type="InterPro" id="IPR042099">
    <property type="entry name" value="ANL_N_sf"/>
</dbReference>
<proteinExistence type="predicted"/>
<dbReference type="InterPro" id="IPR025110">
    <property type="entry name" value="AMP-bd_C"/>
</dbReference>
<comment type="cofactor">
    <cofactor evidence="1">
        <name>pantetheine 4'-phosphate</name>
        <dbReference type="ChEBI" id="CHEBI:47942"/>
    </cofactor>
</comment>
<gene>
    <name evidence="6" type="ORF">ACF1HC_33140</name>
</gene>
<dbReference type="Gene3D" id="3.40.50.12780">
    <property type="entry name" value="N-terminal domain of ligase-like"/>
    <property type="match status" value="1"/>
</dbReference>
<dbReference type="RefSeq" id="WP_037703384.1">
    <property type="nucleotide sequence ID" value="NZ_JBFACJ010000049.1"/>
</dbReference>
<dbReference type="EMBL" id="JBICBM010000020">
    <property type="protein sequence ID" value="MFF9886406.1"/>
    <property type="molecule type" value="Genomic_DNA"/>
</dbReference>
<dbReference type="SMART" id="SM00823">
    <property type="entry name" value="PKS_PP"/>
    <property type="match status" value="2"/>
</dbReference>
<feature type="region of interest" description="Disordered" evidence="4">
    <location>
        <begin position="1096"/>
        <end position="1127"/>
    </location>
</feature>
<dbReference type="Gene3D" id="3.30.559.30">
    <property type="entry name" value="Nonribosomal peptide synthetase, condensation domain"/>
    <property type="match status" value="1"/>
</dbReference>
<dbReference type="InterPro" id="IPR010071">
    <property type="entry name" value="AA_adenyl_dom"/>
</dbReference>
<dbReference type="SUPFAM" id="SSF56801">
    <property type="entry name" value="Acetyl-CoA synthetase-like"/>
    <property type="match status" value="1"/>
</dbReference>
<evidence type="ECO:0000313" key="6">
    <source>
        <dbReference type="EMBL" id="MFF9886406.1"/>
    </source>
</evidence>
<evidence type="ECO:0000259" key="5">
    <source>
        <dbReference type="PROSITE" id="PS50075"/>
    </source>
</evidence>
<evidence type="ECO:0000256" key="1">
    <source>
        <dbReference type="ARBA" id="ARBA00001957"/>
    </source>
</evidence>
<feature type="region of interest" description="Disordered" evidence="4">
    <location>
        <begin position="1013"/>
        <end position="1042"/>
    </location>
</feature>
<evidence type="ECO:0000256" key="4">
    <source>
        <dbReference type="SAM" id="MobiDB-lite"/>
    </source>
</evidence>
<dbReference type="Gene3D" id="3.30.559.10">
    <property type="entry name" value="Chloramphenicol acetyltransferase-like domain"/>
    <property type="match status" value="1"/>
</dbReference>